<dbReference type="GO" id="GO:0006777">
    <property type="term" value="P:Mo-molybdopterin cofactor biosynthetic process"/>
    <property type="evidence" value="ECO:0007669"/>
    <property type="project" value="UniProtKB-UniRule"/>
</dbReference>
<evidence type="ECO:0000256" key="1">
    <source>
        <dbReference type="HAMAP-Rule" id="MF_00187"/>
    </source>
</evidence>
<dbReference type="PANTHER" id="PTHR30592">
    <property type="entry name" value="FORMATE DEHYDROGENASE"/>
    <property type="match status" value="1"/>
</dbReference>
<dbReference type="EMBL" id="QGKM01000039">
    <property type="protein sequence ID" value="PWQ96098.1"/>
    <property type="molecule type" value="Genomic_DNA"/>
</dbReference>
<dbReference type="Proteomes" id="UP000245539">
    <property type="component" value="Unassembled WGS sequence"/>
</dbReference>
<dbReference type="PIRSF" id="PIRSF015626">
    <property type="entry name" value="FdhD"/>
    <property type="match status" value="1"/>
</dbReference>
<dbReference type="GO" id="GO:0016783">
    <property type="term" value="F:sulfurtransferase activity"/>
    <property type="evidence" value="ECO:0007669"/>
    <property type="project" value="InterPro"/>
</dbReference>
<keyword evidence="1" id="KW-0501">Molybdenum cofactor biosynthesis</keyword>
<dbReference type="RefSeq" id="WP_109838221.1">
    <property type="nucleotide sequence ID" value="NZ_QGKM01000039.1"/>
</dbReference>
<evidence type="ECO:0000313" key="3">
    <source>
        <dbReference type="Proteomes" id="UP000245539"/>
    </source>
</evidence>
<dbReference type="InterPro" id="IPR016193">
    <property type="entry name" value="Cytidine_deaminase-like"/>
</dbReference>
<gene>
    <name evidence="1" type="primary">fdhD</name>
    <name evidence="2" type="ORF">DKW60_13580</name>
</gene>
<dbReference type="HAMAP" id="MF_00187">
    <property type="entry name" value="FdhD"/>
    <property type="match status" value="1"/>
</dbReference>
<protein>
    <recommendedName>
        <fullName evidence="1">Sulfur carrier protein FdhD</fullName>
    </recommendedName>
</protein>
<name>A0A317CC15_9GAMM</name>
<dbReference type="GO" id="GO:0005737">
    <property type="term" value="C:cytoplasm"/>
    <property type="evidence" value="ECO:0007669"/>
    <property type="project" value="UniProtKB-SubCell"/>
</dbReference>
<dbReference type="PANTHER" id="PTHR30592:SF4">
    <property type="entry name" value="SULFUR CARRIER PROTEIN FDHD"/>
    <property type="match status" value="1"/>
</dbReference>
<comment type="caution">
    <text evidence="2">The sequence shown here is derived from an EMBL/GenBank/DDBJ whole genome shotgun (WGS) entry which is preliminary data.</text>
</comment>
<accession>A0A317CC15</accession>
<dbReference type="OrthoDB" id="3197277at2"/>
<dbReference type="InterPro" id="IPR003786">
    <property type="entry name" value="FdhD"/>
</dbReference>
<organism evidence="2 3">
    <name type="scientific">Leucothrix pacifica</name>
    <dbReference type="NCBI Taxonomy" id="1247513"/>
    <lineage>
        <taxon>Bacteria</taxon>
        <taxon>Pseudomonadati</taxon>
        <taxon>Pseudomonadota</taxon>
        <taxon>Gammaproteobacteria</taxon>
        <taxon>Thiotrichales</taxon>
        <taxon>Thiotrichaceae</taxon>
        <taxon>Leucothrix</taxon>
    </lineage>
</organism>
<dbReference type="Gene3D" id="3.10.20.10">
    <property type="match status" value="1"/>
</dbReference>
<feature type="active site" description="Cysteine persulfide intermediate" evidence="1">
    <location>
        <position position="113"/>
    </location>
</feature>
<reference evidence="2 3" key="1">
    <citation type="submission" date="2018-05" db="EMBL/GenBank/DDBJ databases">
        <title>Leucothrix arctica sp. nov., isolated from Arctic seawater.</title>
        <authorList>
            <person name="Choi A."/>
            <person name="Baek K."/>
        </authorList>
    </citation>
    <scope>NUCLEOTIDE SEQUENCE [LARGE SCALE GENOMIC DNA]</scope>
    <source>
        <strain evidence="2 3">JCM 18388</strain>
    </source>
</reference>
<comment type="function">
    <text evidence="1">Required for formate dehydrogenase (FDH) activity. Acts as a sulfur carrier protein that transfers sulfur from IscS to the molybdenum cofactor prior to its insertion into FDH.</text>
</comment>
<evidence type="ECO:0000313" key="2">
    <source>
        <dbReference type="EMBL" id="PWQ96098.1"/>
    </source>
</evidence>
<keyword evidence="2" id="KW-0808">Transferase</keyword>
<dbReference type="SUPFAM" id="SSF53927">
    <property type="entry name" value="Cytidine deaminase-like"/>
    <property type="match status" value="1"/>
</dbReference>
<dbReference type="Pfam" id="PF02634">
    <property type="entry name" value="FdhD-NarQ"/>
    <property type="match status" value="1"/>
</dbReference>
<comment type="similarity">
    <text evidence="1">Belongs to the FdhD family.</text>
</comment>
<comment type="caution">
    <text evidence="1">Lacks conserved residue(s) required for the propagation of feature annotation.</text>
</comment>
<keyword evidence="3" id="KW-1185">Reference proteome</keyword>
<sequence length="280" mass="30676">MLRPQLSDEGLGASVSVVAYDEFGQARDGHIAAERALTIYLDKREILTLMTLGSQPELLVLGWLKNQNLVDDLTDIESVHIAWDVEAAAIKTRSGGVEGLDKKMEHRTVTTGCGQGTMFGNLMDNLSKVKLPRPQVKQSQIYDLLKSLNAHNDVYRKAGAVHGCALCQGTEILCFVEDVGRHNAVDTIAGYMWYEGISGDDKWFYTTGRLTSEMVIKVAQMGIPILLSRSGVTQMGLELAQQLGVVLIARAKGRHFLVYQGAEQIEFDAQPDKPTSAKPG</sequence>
<dbReference type="AlphaFoldDB" id="A0A317CC15"/>
<keyword evidence="1" id="KW-0963">Cytoplasm</keyword>
<dbReference type="Gene3D" id="3.40.140.10">
    <property type="entry name" value="Cytidine Deaminase, domain 2"/>
    <property type="match status" value="1"/>
</dbReference>
<dbReference type="GO" id="GO:0097163">
    <property type="term" value="F:sulfur carrier activity"/>
    <property type="evidence" value="ECO:0007669"/>
    <property type="project" value="UniProtKB-UniRule"/>
</dbReference>
<proteinExistence type="inferred from homology"/>
<comment type="subcellular location">
    <subcellularLocation>
        <location evidence="1">Cytoplasm</location>
    </subcellularLocation>
</comment>